<dbReference type="SUPFAM" id="SSF69118">
    <property type="entry name" value="AhpD-like"/>
    <property type="match status" value="1"/>
</dbReference>
<gene>
    <name evidence="2" type="ORF">PT015_00650</name>
</gene>
<keyword evidence="3" id="KW-1185">Reference proteome</keyword>
<dbReference type="InterPro" id="IPR029032">
    <property type="entry name" value="AhpD-like"/>
</dbReference>
<dbReference type="Pfam" id="PF02627">
    <property type="entry name" value="CMD"/>
    <property type="match status" value="1"/>
</dbReference>
<sequence length="138" mass="15520">MTTTHSVEDTSRYDTAAAVLDDMFGPSWRDKQRATGMKAVDDFQRIAVEHCYTDVWARNTLDRKTRSVACLSILATLGTWDEFKLHVEAALANGWTHEEVMEIVLHLVPYIGVPKSIKALRTAGETFQELFTRDAATS</sequence>
<proteinExistence type="predicted"/>
<feature type="domain" description="Carboxymuconolactone decarboxylase-like" evidence="1">
    <location>
        <begin position="42"/>
        <end position="123"/>
    </location>
</feature>
<evidence type="ECO:0000259" key="1">
    <source>
        <dbReference type="Pfam" id="PF02627"/>
    </source>
</evidence>
<dbReference type="Proteomes" id="UP001236585">
    <property type="component" value="Chromosome"/>
</dbReference>
<dbReference type="PANTHER" id="PTHR33570">
    <property type="entry name" value="4-CARBOXYMUCONOLACTONE DECARBOXYLASE FAMILY PROTEIN"/>
    <property type="match status" value="1"/>
</dbReference>
<evidence type="ECO:0000313" key="2">
    <source>
        <dbReference type="EMBL" id="WIM88076.1"/>
    </source>
</evidence>
<organism evidence="2 3">
    <name type="scientific">Candidatus Mycobacterium wuenschmannii</name>
    <dbReference type="NCBI Taxonomy" id="3027808"/>
    <lineage>
        <taxon>Bacteria</taxon>
        <taxon>Bacillati</taxon>
        <taxon>Actinomycetota</taxon>
        <taxon>Actinomycetes</taxon>
        <taxon>Mycobacteriales</taxon>
        <taxon>Mycobacteriaceae</taxon>
        <taxon>Mycobacterium</taxon>
    </lineage>
</organism>
<dbReference type="RefSeq" id="WP_285188088.1">
    <property type="nucleotide sequence ID" value="NZ_CP126981.1"/>
</dbReference>
<protein>
    <submittedName>
        <fullName evidence="2">Carboxymuconolactone decarboxylase family protein</fullName>
    </submittedName>
</protein>
<dbReference type="EMBL" id="CP126981">
    <property type="protein sequence ID" value="WIM88076.1"/>
    <property type="molecule type" value="Genomic_DNA"/>
</dbReference>
<dbReference type="InterPro" id="IPR003779">
    <property type="entry name" value="CMD-like"/>
</dbReference>
<accession>A0ABY8VY97</accession>
<name>A0ABY8VY97_9MYCO</name>
<dbReference type="InterPro" id="IPR052512">
    <property type="entry name" value="4CMD/NDH-1_regulator"/>
</dbReference>
<dbReference type="PANTHER" id="PTHR33570:SF2">
    <property type="entry name" value="CARBOXYMUCONOLACTONE DECARBOXYLASE-LIKE DOMAIN-CONTAINING PROTEIN"/>
    <property type="match status" value="1"/>
</dbReference>
<evidence type="ECO:0000313" key="3">
    <source>
        <dbReference type="Proteomes" id="UP001236585"/>
    </source>
</evidence>
<reference evidence="2 3" key="1">
    <citation type="journal article" date="2023" name="Microbiol. Resour. Announc.">
        <title>Complete Genome Sequence of Mycobacterium wuenschmanii, a novel Nontuberculous Mycobacterium Isolated from a captive population of Amazon Milk Frogs.</title>
        <authorList>
            <person name="Hicks J."/>
            <person name="Zeineldin M."/>
            <person name="Ward H."/>
            <person name="Wuenschmann A."/>
            <person name="Camp P."/>
            <person name="Farrell D."/>
            <person name="Lehman K."/>
            <person name="Thacker T."/>
            <person name="Cuthbert E."/>
        </authorList>
    </citation>
    <scope>NUCLEOTIDE SEQUENCE [LARGE SCALE GENOMIC DNA]</scope>
    <source>
        <strain evidence="2 3">Wuenschmanii</strain>
    </source>
</reference>
<dbReference type="Gene3D" id="1.20.1290.10">
    <property type="entry name" value="AhpD-like"/>
    <property type="match status" value="1"/>
</dbReference>